<dbReference type="EMBL" id="JARJCN010000065">
    <property type="protein sequence ID" value="KAJ7078594.1"/>
    <property type="molecule type" value="Genomic_DNA"/>
</dbReference>
<protein>
    <submittedName>
        <fullName evidence="1">Uncharacterized protein</fullName>
    </submittedName>
</protein>
<organism evidence="1 2">
    <name type="scientific">Mycena belliarum</name>
    <dbReference type="NCBI Taxonomy" id="1033014"/>
    <lineage>
        <taxon>Eukaryota</taxon>
        <taxon>Fungi</taxon>
        <taxon>Dikarya</taxon>
        <taxon>Basidiomycota</taxon>
        <taxon>Agaricomycotina</taxon>
        <taxon>Agaricomycetes</taxon>
        <taxon>Agaricomycetidae</taxon>
        <taxon>Agaricales</taxon>
        <taxon>Marasmiineae</taxon>
        <taxon>Mycenaceae</taxon>
        <taxon>Mycena</taxon>
    </lineage>
</organism>
<keyword evidence="2" id="KW-1185">Reference proteome</keyword>
<reference evidence="1" key="1">
    <citation type="submission" date="2023-03" db="EMBL/GenBank/DDBJ databases">
        <title>Massive genome expansion in bonnet fungi (Mycena s.s.) driven by repeated elements and novel gene families across ecological guilds.</title>
        <authorList>
            <consortium name="Lawrence Berkeley National Laboratory"/>
            <person name="Harder C.B."/>
            <person name="Miyauchi S."/>
            <person name="Viragh M."/>
            <person name="Kuo A."/>
            <person name="Thoen E."/>
            <person name="Andreopoulos B."/>
            <person name="Lu D."/>
            <person name="Skrede I."/>
            <person name="Drula E."/>
            <person name="Henrissat B."/>
            <person name="Morin E."/>
            <person name="Kohler A."/>
            <person name="Barry K."/>
            <person name="LaButti K."/>
            <person name="Morin E."/>
            <person name="Salamov A."/>
            <person name="Lipzen A."/>
            <person name="Mereny Z."/>
            <person name="Hegedus B."/>
            <person name="Baldrian P."/>
            <person name="Stursova M."/>
            <person name="Weitz H."/>
            <person name="Taylor A."/>
            <person name="Grigoriev I.V."/>
            <person name="Nagy L.G."/>
            <person name="Martin F."/>
            <person name="Kauserud H."/>
        </authorList>
    </citation>
    <scope>NUCLEOTIDE SEQUENCE</scope>
    <source>
        <strain evidence="1">CBHHK173m</strain>
    </source>
</reference>
<sequence>MGTNLRIHFQGLPRTYSARRWDLLPVPEHPDGFEFEPMPANIKKIVVPPRSVFQNRQGDRRAGELMLQDVKCWGDDDWDPNPIYANAQSSDGTRFCLRLIVNAENVVRDPSSRPYRALSRLLDDAMFHSAELKDSEVAGSLVPIHYGVWAMKTGDWGGKVLFSITQGCGVSWNELSHTKMGTNANRMLVARTCEALHDYGYEHGGMADSYALRHVLIDIHAPGLAPADRLNGKAPCYIVGFSDARAGHRCNRTVPIVPLEVRLPDETVGCQEIADLLRVFKFVRSTESANPALEVVQWHEEYSREHPDLENFKVMIAQRAKLYPQFAPVHPTYLVAFADEGMYARVEVTIPGSEEVSETDALIHDLRRSDLNDPVSV</sequence>
<proteinExistence type="predicted"/>
<evidence type="ECO:0000313" key="1">
    <source>
        <dbReference type="EMBL" id="KAJ7078594.1"/>
    </source>
</evidence>
<dbReference type="Proteomes" id="UP001222325">
    <property type="component" value="Unassembled WGS sequence"/>
</dbReference>
<accession>A0AAD6TTD0</accession>
<evidence type="ECO:0000313" key="2">
    <source>
        <dbReference type="Proteomes" id="UP001222325"/>
    </source>
</evidence>
<dbReference type="AlphaFoldDB" id="A0AAD6TTD0"/>
<name>A0AAD6TTD0_9AGAR</name>
<comment type="caution">
    <text evidence="1">The sequence shown here is derived from an EMBL/GenBank/DDBJ whole genome shotgun (WGS) entry which is preliminary data.</text>
</comment>
<gene>
    <name evidence="1" type="ORF">B0H15DRAFT_860205</name>
</gene>